<feature type="coiled-coil region" evidence="1">
    <location>
        <begin position="3"/>
        <end position="51"/>
    </location>
</feature>
<evidence type="ECO:0000313" key="2">
    <source>
        <dbReference type="EMBL" id="MCX2818642.1"/>
    </source>
</evidence>
<dbReference type="Proteomes" id="UP001149411">
    <property type="component" value="Unassembled WGS sequence"/>
</dbReference>
<proteinExistence type="predicted"/>
<accession>A0A9Q4C3Y0</accession>
<organism evidence="2 3">
    <name type="scientific">Halorutilus salinus</name>
    <dbReference type="NCBI Taxonomy" id="2487751"/>
    <lineage>
        <taxon>Archaea</taxon>
        <taxon>Methanobacteriati</taxon>
        <taxon>Methanobacteriota</taxon>
        <taxon>Stenosarchaea group</taxon>
        <taxon>Halobacteria</taxon>
        <taxon>Halorutilales</taxon>
        <taxon>Halorutilaceae</taxon>
        <taxon>Halorutilus</taxon>
    </lineage>
</organism>
<name>A0A9Q4C3Y0_9EURY</name>
<gene>
    <name evidence="2" type="ORF">EGH25_04660</name>
</gene>
<evidence type="ECO:0000256" key="1">
    <source>
        <dbReference type="SAM" id="Coils"/>
    </source>
</evidence>
<evidence type="ECO:0000313" key="3">
    <source>
        <dbReference type="Proteomes" id="UP001149411"/>
    </source>
</evidence>
<reference evidence="2" key="1">
    <citation type="submission" date="2022-09" db="EMBL/GenBank/DDBJ databases">
        <title>Haloadaptaus new haloarchaeum isolated from saline soil.</title>
        <authorList>
            <person name="Duran-Viseras A."/>
            <person name="Sanchez-Porro C."/>
            <person name="Ventosa A."/>
        </authorList>
    </citation>
    <scope>NUCLEOTIDE SEQUENCE</scope>
    <source>
        <strain evidence="2">F3-133</strain>
    </source>
</reference>
<keyword evidence="3" id="KW-1185">Reference proteome</keyword>
<comment type="caution">
    <text evidence="2">The sequence shown here is derived from an EMBL/GenBank/DDBJ whole genome shotgun (WGS) entry which is preliminary data.</text>
</comment>
<dbReference type="EMBL" id="RKLV01000004">
    <property type="protein sequence ID" value="MCX2818642.1"/>
    <property type="molecule type" value="Genomic_DNA"/>
</dbReference>
<dbReference type="AlphaFoldDB" id="A0A9Q4C3Y0"/>
<dbReference type="RefSeq" id="WP_266086485.1">
    <property type="nucleotide sequence ID" value="NZ_RKLV01000004.1"/>
</dbReference>
<protein>
    <submittedName>
        <fullName evidence="2">Uncharacterized protein</fullName>
    </submittedName>
</protein>
<sequence length="225" mass="26029">MSKSTLAENGNSLQRRLERLERRNAVLSAVVRNLLNDTEQLRSRLDETKMEVNAHGKQLGKVRASVKETPCDTLDEYDRNNGWTDLETRVEELELEVHAESLSRFDRLSKMSIRQLQEDDEVTPREAWAVLLLRNFDGWSSERVVGDIWFVSESMKRMFYQHLDLDADKPSQISTKKVHRACDKAMDLSDGEVMWVKLDGGRALVRPKDESRRGKLEELVKRTGN</sequence>
<keyword evidence="1" id="KW-0175">Coiled coil</keyword>